<evidence type="ECO:0000256" key="4">
    <source>
        <dbReference type="ARBA" id="ARBA00022679"/>
    </source>
</evidence>
<name>A0A183DIE1_9BILA</name>
<evidence type="ECO:0000313" key="8">
    <source>
        <dbReference type="EMBL" id="VDK62974.1"/>
    </source>
</evidence>
<proteinExistence type="predicted"/>
<keyword evidence="4" id="KW-0808">Transferase</keyword>
<protein>
    <recommendedName>
        <fullName evidence="3">HECT-type E3 ubiquitin transferase</fullName>
        <ecNumber evidence="3">2.3.2.26</ecNumber>
    </recommendedName>
</protein>
<evidence type="ECO:0000256" key="6">
    <source>
        <dbReference type="PROSITE-ProRule" id="PRU00104"/>
    </source>
</evidence>
<dbReference type="AlphaFoldDB" id="A0A183DIE1"/>
<dbReference type="Proteomes" id="UP000271098">
    <property type="component" value="Unassembled WGS sequence"/>
</dbReference>
<dbReference type="OrthoDB" id="423283at2759"/>
<organism evidence="10">
    <name type="scientific">Gongylonema pulchrum</name>
    <dbReference type="NCBI Taxonomy" id="637853"/>
    <lineage>
        <taxon>Eukaryota</taxon>
        <taxon>Metazoa</taxon>
        <taxon>Ecdysozoa</taxon>
        <taxon>Nematoda</taxon>
        <taxon>Chromadorea</taxon>
        <taxon>Rhabditida</taxon>
        <taxon>Spirurina</taxon>
        <taxon>Spiruromorpha</taxon>
        <taxon>Spiruroidea</taxon>
        <taxon>Gongylonematidae</taxon>
        <taxon>Gongylonema</taxon>
    </lineage>
</organism>
<gene>
    <name evidence="8" type="ORF">GPUH_LOCUS8482</name>
</gene>
<keyword evidence="9" id="KW-1185">Reference proteome</keyword>
<feature type="domain" description="HECT" evidence="7">
    <location>
        <begin position="1"/>
        <end position="51"/>
    </location>
</feature>
<dbReference type="GO" id="GO:0006511">
    <property type="term" value="P:ubiquitin-dependent protein catabolic process"/>
    <property type="evidence" value="ECO:0007669"/>
    <property type="project" value="TreeGrafter"/>
</dbReference>
<dbReference type="Gene3D" id="3.30.2160.10">
    <property type="entry name" value="Hect, E3 ligase catalytic domain"/>
    <property type="match status" value="1"/>
</dbReference>
<comment type="pathway">
    <text evidence="2">Protein modification; protein ubiquitination.</text>
</comment>
<dbReference type="EC" id="2.3.2.26" evidence="3"/>
<evidence type="ECO:0000256" key="3">
    <source>
        <dbReference type="ARBA" id="ARBA00012485"/>
    </source>
</evidence>
<dbReference type="InterPro" id="IPR000569">
    <property type="entry name" value="HECT_dom"/>
</dbReference>
<keyword evidence="5 6" id="KW-0833">Ubl conjugation pathway</keyword>
<dbReference type="GO" id="GO:0016567">
    <property type="term" value="P:protein ubiquitination"/>
    <property type="evidence" value="ECO:0007669"/>
    <property type="project" value="TreeGrafter"/>
</dbReference>
<dbReference type="GO" id="GO:0005737">
    <property type="term" value="C:cytoplasm"/>
    <property type="evidence" value="ECO:0007669"/>
    <property type="project" value="TreeGrafter"/>
</dbReference>
<dbReference type="InterPro" id="IPR035983">
    <property type="entry name" value="Hect_E3_ubiquitin_ligase"/>
</dbReference>
<dbReference type="EMBL" id="UYRT01024912">
    <property type="protein sequence ID" value="VDK62974.1"/>
    <property type="molecule type" value="Genomic_DNA"/>
</dbReference>
<dbReference type="WBParaSite" id="GPUH_0000849201-mRNA-1">
    <property type="protein sequence ID" value="GPUH_0000849201-mRNA-1"/>
    <property type="gene ID" value="GPUH_0000849201"/>
</dbReference>
<evidence type="ECO:0000256" key="2">
    <source>
        <dbReference type="ARBA" id="ARBA00004906"/>
    </source>
</evidence>
<dbReference type="PROSITE" id="PS50237">
    <property type="entry name" value="HECT"/>
    <property type="match status" value="1"/>
</dbReference>
<sequence length="103" mass="11992">MGTAIYHKNFLDGYFIRPFYKMILDMEITLEDMESVDSQYFHSLVYIRDHNMDKEDLGLYFYVEEEVLGKVCSDHTGHTQHTNRLGCYGRCCGTVLCSFSPSI</sequence>
<comment type="catalytic activity">
    <reaction evidence="1">
        <text>S-ubiquitinyl-[E2 ubiquitin-conjugating enzyme]-L-cysteine + [acceptor protein]-L-lysine = [E2 ubiquitin-conjugating enzyme]-L-cysteine + N(6)-ubiquitinyl-[acceptor protein]-L-lysine.</text>
        <dbReference type="EC" id="2.3.2.26"/>
    </reaction>
</comment>
<dbReference type="InterPro" id="IPR050409">
    <property type="entry name" value="E3_ubiq-protein_ligase"/>
</dbReference>
<reference evidence="8 9" key="2">
    <citation type="submission" date="2018-11" db="EMBL/GenBank/DDBJ databases">
        <authorList>
            <consortium name="Pathogen Informatics"/>
        </authorList>
    </citation>
    <scope>NUCLEOTIDE SEQUENCE [LARGE SCALE GENOMIC DNA]</scope>
</reference>
<evidence type="ECO:0000313" key="9">
    <source>
        <dbReference type="Proteomes" id="UP000271098"/>
    </source>
</evidence>
<dbReference type="PANTHER" id="PTHR11254:SF440">
    <property type="entry name" value="E3 UBIQUITIN-PROTEIN LIGASE NEDD-4"/>
    <property type="match status" value="1"/>
</dbReference>
<evidence type="ECO:0000259" key="7">
    <source>
        <dbReference type="PROSITE" id="PS50237"/>
    </source>
</evidence>
<evidence type="ECO:0000256" key="5">
    <source>
        <dbReference type="ARBA" id="ARBA00022786"/>
    </source>
</evidence>
<dbReference type="SUPFAM" id="SSF56204">
    <property type="entry name" value="Hect, E3 ligase catalytic domain"/>
    <property type="match status" value="1"/>
</dbReference>
<dbReference type="Gene3D" id="3.90.1750.10">
    <property type="entry name" value="Hect, E3 ligase catalytic domains"/>
    <property type="match status" value="1"/>
</dbReference>
<dbReference type="GO" id="GO:0061630">
    <property type="term" value="F:ubiquitin protein ligase activity"/>
    <property type="evidence" value="ECO:0007669"/>
    <property type="project" value="UniProtKB-EC"/>
</dbReference>
<comment type="caution">
    <text evidence="6">Lacks conserved residue(s) required for the propagation of feature annotation.</text>
</comment>
<reference evidence="10" key="1">
    <citation type="submission" date="2016-06" db="UniProtKB">
        <authorList>
            <consortium name="WormBaseParasite"/>
        </authorList>
    </citation>
    <scope>IDENTIFICATION</scope>
</reference>
<evidence type="ECO:0000313" key="10">
    <source>
        <dbReference type="WBParaSite" id="GPUH_0000849201-mRNA-1"/>
    </source>
</evidence>
<dbReference type="PANTHER" id="PTHR11254">
    <property type="entry name" value="HECT DOMAIN UBIQUITIN-PROTEIN LIGASE"/>
    <property type="match status" value="1"/>
</dbReference>
<evidence type="ECO:0000256" key="1">
    <source>
        <dbReference type="ARBA" id="ARBA00000885"/>
    </source>
</evidence>
<accession>A0A183DIE1</accession>
<dbReference type="Pfam" id="PF00632">
    <property type="entry name" value="HECT"/>
    <property type="match status" value="1"/>
</dbReference>